<feature type="region of interest" description="Disordered" evidence="6">
    <location>
        <begin position="82"/>
        <end position="188"/>
    </location>
</feature>
<comment type="caution">
    <text evidence="7">The sequence shown here is derived from an EMBL/GenBank/DDBJ whole genome shotgun (WGS) entry which is preliminary data.</text>
</comment>
<dbReference type="Proteomes" id="UP000245119">
    <property type="component" value="Linkage Group LG2"/>
</dbReference>
<name>A0A2T7PV45_POMCA</name>
<dbReference type="GO" id="GO:0003677">
    <property type="term" value="F:DNA binding"/>
    <property type="evidence" value="ECO:0007669"/>
    <property type="project" value="UniProtKB-KW"/>
</dbReference>
<evidence type="ECO:0000256" key="6">
    <source>
        <dbReference type="SAM" id="MobiDB-lite"/>
    </source>
</evidence>
<evidence type="ECO:0000256" key="2">
    <source>
        <dbReference type="ARBA" id="ARBA00022473"/>
    </source>
</evidence>
<keyword evidence="5" id="KW-0539">Nucleus</keyword>
<gene>
    <name evidence="7" type="ORF">C0Q70_04285</name>
</gene>
<protein>
    <recommendedName>
        <fullName evidence="9">Homeobox domain-containing protein</fullName>
    </recommendedName>
</protein>
<keyword evidence="2" id="KW-0217">Developmental protein</keyword>
<evidence type="ECO:0000256" key="1">
    <source>
        <dbReference type="ARBA" id="ARBA00004123"/>
    </source>
</evidence>
<keyword evidence="8" id="KW-1185">Reference proteome</keyword>
<feature type="compositionally biased region" description="Basic residues" evidence="6">
    <location>
        <begin position="97"/>
        <end position="110"/>
    </location>
</feature>
<feature type="compositionally biased region" description="Gly residues" evidence="6">
    <location>
        <begin position="136"/>
        <end position="154"/>
    </location>
</feature>
<keyword evidence="3" id="KW-0238">DNA-binding</keyword>
<evidence type="ECO:0000313" key="7">
    <source>
        <dbReference type="EMBL" id="PVD37288.1"/>
    </source>
</evidence>
<accession>A0A2T7PV45</accession>
<sequence>MSSYFVNSISACYGPGAGLADHCLDPGYDRGVGGGGGGSGGGLAGYSSHGGVYPGYGSSKYYLGYSGSRGVMGGDPTGDYYSSAAAPRLSHPPSMGHPHHHHHHHPHHHAASPCGSPSDSGGNMSPTALTSPAPPSGGGGSAGGGEAGSGGSGVGDTSPRPSSAHSGGAGSPPLHIKQRTDQKFPPPQIYPWMRRMQYSGVEVYGKVWCPSMEGQQSIYTGRHIAKFTQGHSRHQDVWGSEGRESRVS</sequence>
<evidence type="ECO:0000313" key="8">
    <source>
        <dbReference type="Proteomes" id="UP000245119"/>
    </source>
</evidence>
<dbReference type="AlphaFoldDB" id="A0A2T7PV45"/>
<dbReference type="GO" id="GO:0005634">
    <property type="term" value="C:nucleus"/>
    <property type="evidence" value="ECO:0007669"/>
    <property type="project" value="UniProtKB-SubCell"/>
</dbReference>
<dbReference type="GO" id="GO:0003700">
    <property type="term" value="F:DNA-binding transcription factor activity"/>
    <property type="evidence" value="ECO:0007669"/>
    <property type="project" value="InterPro"/>
</dbReference>
<comment type="subcellular location">
    <subcellularLocation>
        <location evidence="1">Nucleus</location>
    </subcellularLocation>
</comment>
<evidence type="ECO:0000256" key="4">
    <source>
        <dbReference type="ARBA" id="ARBA00023155"/>
    </source>
</evidence>
<dbReference type="PROSITE" id="PS00032">
    <property type="entry name" value="ANTENNAPEDIA"/>
    <property type="match status" value="1"/>
</dbReference>
<evidence type="ECO:0000256" key="5">
    <source>
        <dbReference type="ARBA" id="ARBA00023242"/>
    </source>
</evidence>
<reference evidence="7 8" key="1">
    <citation type="submission" date="2018-04" db="EMBL/GenBank/DDBJ databases">
        <title>The genome of golden apple snail Pomacea canaliculata provides insight into stress tolerance and invasive adaptation.</title>
        <authorList>
            <person name="Liu C."/>
            <person name="Liu B."/>
            <person name="Ren Y."/>
            <person name="Zhang Y."/>
            <person name="Wang H."/>
            <person name="Li S."/>
            <person name="Jiang F."/>
            <person name="Yin L."/>
            <person name="Zhang G."/>
            <person name="Qian W."/>
            <person name="Fan W."/>
        </authorList>
    </citation>
    <scope>NUCLEOTIDE SEQUENCE [LARGE SCALE GENOMIC DNA]</scope>
    <source>
        <strain evidence="7">SZHN2017</strain>
        <tissue evidence="7">Muscle</tissue>
    </source>
</reference>
<proteinExistence type="predicted"/>
<keyword evidence="4" id="KW-0371">Homeobox</keyword>
<evidence type="ECO:0000256" key="3">
    <source>
        <dbReference type="ARBA" id="ARBA00023125"/>
    </source>
</evidence>
<dbReference type="EMBL" id="PZQS01000002">
    <property type="protein sequence ID" value="PVD37288.1"/>
    <property type="molecule type" value="Genomic_DNA"/>
</dbReference>
<evidence type="ECO:0008006" key="9">
    <source>
        <dbReference type="Google" id="ProtNLM"/>
    </source>
</evidence>
<organism evidence="7 8">
    <name type="scientific">Pomacea canaliculata</name>
    <name type="common">Golden apple snail</name>
    <dbReference type="NCBI Taxonomy" id="400727"/>
    <lineage>
        <taxon>Eukaryota</taxon>
        <taxon>Metazoa</taxon>
        <taxon>Spiralia</taxon>
        <taxon>Lophotrochozoa</taxon>
        <taxon>Mollusca</taxon>
        <taxon>Gastropoda</taxon>
        <taxon>Caenogastropoda</taxon>
        <taxon>Architaenioglossa</taxon>
        <taxon>Ampullarioidea</taxon>
        <taxon>Ampullariidae</taxon>
        <taxon>Pomacea</taxon>
    </lineage>
</organism>
<dbReference type="InterPro" id="IPR001827">
    <property type="entry name" value="Homeobox_Antennapedia_CS"/>
</dbReference>
<dbReference type="OrthoDB" id="6159439at2759"/>